<evidence type="ECO:0000256" key="2">
    <source>
        <dbReference type="SAM" id="SignalP"/>
    </source>
</evidence>
<feature type="compositionally biased region" description="Polar residues" evidence="1">
    <location>
        <begin position="550"/>
        <end position="560"/>
    </location>
</feature>
<dbReference type="RefSeq" id="WP_188607052.1">
    <property type="nucleotide sequence ID" value="NZ_BMIC01000014.1"/>
</dbReference>
<name>A0A8J2TV05_9FLAO</name>
<feature type="chain" id="PRO_5035279826" description="YD repeat-containing protein" evidence="2">
    <location>
        <begin position="28"/>
        <end position="1123"/>
    </location>
</feature>
<keyword evidence="4" id="KW-1185">Reference proteome</keyword>
<organism evidence="3 4">
    <name type="scientific">Aquaticitalea lipolytica</name>
    <dbReference type="NCBI Taxonomy" id="1247562"/>
    <lineage>
        <taxon>Bacteria</taxon>
        <taxon>Pseudomonadati</taxon>
        <taxon>Bacteroidota</taxon>
        <taxon>Flavobacteriia</taxon>
        <taxon>Flavobacteriales</taxon>
        <taxon>Flavobacteriaceae</taxon>
        <taxon>Aquaticitalea</taxon>
    </lineage>
</organism>
<gene>
    <name evidence="3" type="ORF">GCM10011531_28160</name>
</gene>
<sequence>MKIISFSRFFTTIFIVFLASNISKAQAPELPKIAPLSPEVSSLAKFSEVPVSYYTGVPNVSIPITTLNGRSISIPVSVSYHAGGHKVSDIASWVGLGWNLNVGGQVYRSMNQLPDDFNDGKGFLTTSTTLDVFEGLSNESKNSIIHQATTVNMVDLAPDEFNFSFLGYSGKFMFNQNRTTAHPYGEIIFFPESDIKVDPVFDSNKRIIEWIITTNDGNTFYFGENNAIDQITDTKSYSTDNLSLPVVGMAPYTFSYTTAWKLTKIVTDKNDVINFYYSTNNYTQCTPTGESNIMSWSGAYSKSSSQTTGSNSVISEIVSANGKVLFNREVSARQDLSYDYALDNIIVKDNFNKQIQKIDFEYGYFQSTVPSQSFYLCSGLESNTEISKRLRLDKLKFYGDVSSSNHYDYELEYNTATLLPHRLSSSQDYWGYYNGASNTTLVPSLFYRETGQPTYQPDFFYQGANRIVNPSFTQANMLKKIIYPEGGKTEFEYENNLAAGSFDYPNSLNIFEPNTENSVYINTRNDATSSSQKIISKPFTINSPVEFQGRARSNSSSTIYDNDPNNNGGDYGANLPLSNEDIRFYIKEAATGTIVGNSYGVPIGYDPVFMLNPGNYILEIVISANTNVNPQAHDIIVDLKWNTRNNAYKLIGGLRIKSIKDYEDPNSSTPSVVRTYDYKNPITGEESGWILGVPIFKEAVFVQDEGQNDIPKTKASSNNLYALITTQSNYVGYTSVVESRVNNDEHLKNSFSFSFAPLYSSFFGAPNSYEWENGNLNTSISYIKKPDGSGPHPDPIPFMYNYIPLKKTETYYNYILAAYNRQQVRGLDIYQKAYDYGSLGQIKSIYDIFNGLMLQRESNSEELIYDDSYVYQYSINNLVDFTYGDPFKHLNPIVKESSSSNGDTLREEYKYPEDIVSPNAEIQALITQNKTSSPVSVKSFSVGNSNVSELNTVYKNWTFNDLILPKIVQTSKGVSSLEDRIVYHKYDLYGHPLEVSKADGMHIVYIWGYNQSQPIAMIENLDYASIPTQTIANLQSLSDSDNDRTLGASGNEGALRTALNALRVSYPEAMVSTYTYDPLVGVTSMTDAKGYTMYYEYDEFNRLKQVKDADGKILNETMYHYKQ</sequence>
<reference evidence="3 4" key="1">
    <citation type="journal article" date="2014" name="Int. J. Syst. Evol. Microbiol.">
        <title>Complete genome sequence of Corynebacterium casei LMG S-19264T (=DSM 44701T), isolated from a smear-ripened cheese.</title>
        <authorList>
            <consortium name="US DOE Joint Genome Institute (JGI-PGF)"/>
            <person name="Walter F."/>
            <person name="Albersmeier A."/>
            <person name="Kalinowski J."/>
            <person name="Ruckert C."/>
        </authorList>
    </citation>
    <scope>NUCLEOTIDE SEQUENCE [LARGE SCALE GENOMIC DNA]</scope>
    <source>
        <strain evidence="3 4">CGMCC 1.15295</strain>
    </source>
</reference>
<dbReference type="AlphaFoldDB" id="A0A8J2TV05"/>
<feature type="region of interest" description="Disordered" evidence="1">
    <location>
        <begin position="550"/>
        <end position="572"/>
    </location>
</feature>
<evidence type="ECO:0008006" key="5">
    <source>
        <dbReference type="Google" id="ProtNLM"/>
    </source>
</evidence>
<dbReference type="Proteomes" id="UP000598120">
    <property type="component" value="Unassembled WGS sequence"/>
</dbReference>
<evidence type="ECO:0000256" key="1">
    <source>
        <dbReference type="SAM" id="MobiDB-lite"/>
    </source>
</evidence>
<evidence type="ECO:0000313" key="3">
    <source>
        <dbReference type="EMBL" id="GFZ94818.1"/>
    </source>
</evidence>
<comment type="caution">
    <text evidence="3">The sequence shown here is derived from an EMBL/GenBank/DDBJ whole genome shotgun (WGS) entry which is preliminary data.</text>
</comment>
<evidence type="ECO:0000313" key="4">
    <source>
        <dbReference type="Proteomes" id="UP000598120"/>
    </source>
</evidence>
<proteinExistence type="predicted"/>
<dbReference type="Gene3D" id="2.180.10.10">
    <property type="entry name" value="RHS repeat-associated core"/>
    <property type="match status" value="1"/>
</dbReference>
<dbReference type="EMBL" id="BMIC01000014">
    <property type="protein sequence ID" value="GFZ94818.1"/>
    <property type="molecule type" value="Genomic_DNA"/>
</dbReference>
<feature type="signal peptide" evidence="2">
    <location>
        <begin position="1"/>
        <end position="27"/>
    </location>
</feature>
<protein>
    <recommendedName>
        <fullName evidence="5">YD repeat-containing protein</fullName>
    </recommendedName>
</protein>
<feature type="compositionally biased region" description="Low complexity" evidence="1">
    <location>
        <begin position="561"/>
        <end position="572"/>
    </location>
</feature>
<keyword evidence="2" id="KW-0732">Signal</keyword>
<accession>A0A8J2TV05</accession>